<proteinExistence type="predicted"/>
<accession>A0ACC2R3J9</accession>
<gene>
    <name evidence="1" type="ORF">PYW08_015044</name>
</gene>
<evidence type="ECO:0000313" key="2">
    <source>
        <dbReference type="Proteomes" id="UP001231649"/>
    </source>
</evidence>
<protein>
    <submittedName>
        <fullName evidence="1">Uncharacterized protein</fullName>
    </submittedName>
</protein>
<keyword evidence="2" id="KW-1185">Reference proteome</keyword>
<comment type="caution">
    <text evidence="1">The sequence shown here is derived from an EMBL/GenBank/DDBJ whole genome shotgun (WGS) entry which is preliminary data.</text>
</comment>
<name>A0ACC2R3J9_9NEOP</name>
<evidence type="ECO:0000313" key="1">
    <source>
        <dbReference type="EMBL" id="KAJ8732314.1"/>
    </source>
</evidence>
<dbReference type="Proteomes" id="UP001231649">
    <property type="component" value="Chromosome 6"/>
</dbReference>
<dbReference type="EMBL" id="CM056782">
    <property type="protein sequence ID" value="KAJ8732314.1"/>
    <property type="molecule type" value="Genomic_DNA"/>
</dbReference>
<reference evidence="1" key="1">
    <citation type="submission" date="2023-03" db="EMBL/GenBank/DDBJ databases">
        <title>Chromosome-level genomes of two armyworms, Mythimna separata and Mythimna loreyi, provide insights into the biosynthesis and reception of sex pheromones.</title>
        <authorList>
            <person name="Zhao H."/>
        </authorList>
    </citation>
    <scope>NUCLEOTIDE SEQUENCE</scope>
    <source>
        <strain evidence="1">BeijingLab</strain>
    </source>
</reference>
<sequence>MDYSTISNKTANCTEVEELTNGELNERYYSLKKQYDILSTNYEATKQELHDARRSYQTALDVQRHLNAELESYQADEARRKNDFTSRITTLQEEISEMRAERTEMIEKHAAEIKKFEIQIRTLKEEQSLKVRESPEKDNSELEEARRTVNSALSDAAAAKEALEEARMEIASWRIKAEELITTMGEMRVAADLRREELRAANEREATALAELAEAKAMLHQCTDTQQDLQPHAAKGNSIFAEVEDKRQEMAKNLIQMKQTNSRLRRELANKQAEVDALLHEKQTVWEQQAGASAHYDRELIEGYEERITQLEGSCEKQRRELSRWFGKLAEPTAHGWLPAVLEHLKSECEQLRAEVLSRGAAQLASAAQVRELRRKLALLTASASKQAATSPANKPDTNAELNKTDIGMPKVAVQVRSKLTPDDVKKKVSFN</sequence>
<organism evidence="1 2">
    <name type="scientific">Mythimna loreyi</name>
    <dbReference type="NCBI Taxonomy" id="667449"/>
    <lineage>
        <taxon>Eukaryota</taxon>
        <taxon>Metazoa</taxon>
        <taxon>Ecdysozoa</taxon>
        <taxon>Arthropoda</taxon>
        <taxon>Hexapoda</taxon>
        <taxon>Insecta</taxon>
        <taxon>Pterygota</taxon>
        <taxon>Neoptera</taxon>
        <taxon>Endopterygota</taxon>
        <taxon>Lepidoptera</taxon>
        <taxon>Glossata</taxon>
        <taxon>Ditrysia</taxon>
        <taxon>Noctuoidea</taxon>
        <taxon>Noctuidae</taxon>
        <taxon>Noctuinae</taxon>
        <taxon>Hadenini</taxon>
        <taxon>Mythimna</taxon>
    </lineage>
</organism>